<feature type="compositionally biased region" description="Basic and acidic residues" evidence="1">
    <location>
        <begin position="57"/>
        <end position="74"/>
    </location>
</feature>
<sequence length="84" mass="8880">MNCSYGNGDDDDGDHSESGLGNGGSSDGGVCWRNPTMVELIPADPLNLITSPTDPNRSLDPHVVNDDIASRDGKNTYPLEAGYE</sequence>
<keyword evidence="3" id="KW-1185">Reference proteome</keyword>
<evidence type="ECO:0000313" key="2">
    <source>
        <dbReference type="EMBL" id="SJK99730.1"/>
    </source>
</evidence>
<evidence type="ECO:0000256" key="1">
    <source>
        <dbReference type="SAM" id="MobiDB-lite"/>
    </source>
</evidence>
<gene>
    <name evidence="2" type="ORF">ARMOST_03041</name>
</gene>
<dbReference type="AlphaFoldDB" id="A0A284QTC7"/>
<dbReference type="Proteomes" id="UP000219338">
    <property type="component" value="Unassembled WGS sequence"/>
</dbReference>
<proteinExistence type="predicted"/>
<protein>
    <submittedName>
        <fullName evidence="2">Uncharacterized protein</fullName>
    </submittedName>
</protein>
<name>A0A284QTC7_ARMOS</name>
<feature type="region of interest" description="Disordered" evidence="1">
    <location>
        <begin position="1"/>
        <end position="32"/>
    </location>
</feature>
<dbReference type="EMBL" id="FUEG01000002">
    <property type="protein sequence ID" value="SJK99730.1"/>
    <property type="molecule type" value="Genomic_DNA"/>
</dbReference>
<feature type="region of interest" description="Disordered" evidence="1">
    <location>
        <begin position="48"/>
        <end position="84"/>
    </location>
</feature>
<accession>A0A284QTC7</accession>
<evidence type="ECO:0000313" key="3">
    <source>
        <dbReference type="Proteomes" id="UP000219338"/>
    </source>
</evidence>
<reference evidence="3" key="1">
    <citation type="journal article" date="2017" name="Nat. Ecol. Evol.">
        <title>Genome expansion and lineage-specific genetic innovations in the forest pathogenic fungi Armillaria.</title>
        <authorList>
            <person name="Sipos G."/>
            <person name="Prasanna A.N."/>
            <person name="Walter M.C."/>
            <person name="O'Connor E."/>
            <person name="Balint B."/>
            <person name="Krizsan K."/>
            <person name="Kiss B."/>
            <person name="Hess J."/>
            <person name="Varga T."/>
            <person name="Slot J."/>
            <person name="Riley R."/>
            <person name="Boka B."/>
            <person name="Rigling D."/>
            <person name="Barry K."/>
            <person name="Lee J."/>
            <person name="Mihaltcheva S."/>
            <person name="LaButti K."/>
            <person name="Lipzen A."/>
            <person name="Waldron R."/>
            <person name="Moloney N.M."/>
            <person name="Sperisen C."/>
            <person name="Kredics L."/>
            <person name="Vagvoelgyi C."/>
            <person name="Patrignani A."/>
            <person name="Fitzpatrick D."/>
            <person name="Nagy I."/>
            <person name="Doyle S."/>
            <person name="Anderson J.B."/>
            <person name="Grigoriev I.V."/>
            <person name="Gueldener U."/>
            <person name="Muensterkoetter M."/>
            <person name="Nagy L.G."/>
        </authorList>
    </citation>
    <scope>NUCLEOTIDE SEQUENCE [LARGE SCALE GENOMIC DNA]</scope>
    <source>
        <strain evidence="3">C18/9</strain>
    </source>
</reference>
<organism evidence="2 3">
    <name type="scientific">Armillaria ostoyae</name>
    <name type="common">Armillaria root rot fungus</name>
    <dbReference type="NCBI Taxonomy" id="47428"/>
    <lineage>
        <taxon>Eukaryota</taxon>
        <taxon>Fungi</taxon>
        <taxon>Dikarya</taxon>
        <taxon>Basidiomycota</taxon>
        <taxon>Agaricomycotina</taxon>
        <taxon>Agaricomycetes</taxon>
        <taxon>Agaricomycetidae</taxon>
        <taxon>Agaricales</taxon>
        <taxon>Marasmiineae</taxon>
        <taxon>Physalacriaceae</taxon>
        <taxon>Armillaria</taxon>
    </lineage>
</organism>